<protein>
    <recommendedName>
        <fullName evidence="4">Alkyl transferase</fullName>
    </recommendedName>
</protein>
<dbReference type="Pfam" id="PF01255">
    <property type="entry name" value="Prenyltransf"/>
    <property type="match status" value="1"/>
</dbReference>
<dbReference type="AlphaFoldDB" id="A0A381N610"/>
<evidence type="ECO:0000313" key="3">
    <source>
        <dbReference type="EMBL" id="SUZ49043.1"/>
    </source>
</evidence>
<dbReference type="GO" id="GO:0045547">
    <property type="term" value="F:ditrans,polycis-polyprenyl diphosphate synthase [(2E,6E)-farnesyl diphosphate specific] activity"/>
    <property type="evidence" value="ECO:0007669"/>
    <property type="project" value="TreeGrafter"/>
</dbReference>
<sequence>MDGNGRWATNQNMKRLLGHIQGVETVRSIVEACVRLKISHLTLYTFSKENWQRPQEEINDLMSLLSSSLKSELEKLNRNNIALKVVGKLEDLPAKLQTLIMEVIESTKKNTGLVLTLALSYGGRQEIVDAINKIITSNNEYIDEEIFKNYLYAPTMPDPDLIIRTGGESRLSNFLLWQSAYSEIYVSKKNWPEFAEDDLISALNDFGQRKRKYGKVLS</sequence>
<proteinExistence type="inferred from homology"/>
<keyword evidence="2" id="KW-0808">Transferase</keyword>
<dbReference type="HAMAP" id="MF_01139">
    <property type="entry name" value="ISPT"/>
    <property type="match status" value="1"/>
</dbReference>
<dbReference type="InterPro" id="IPR018520">
    <property type="entry name" value="UPP_synth-like_CS"/>
</dbReference>
<dbReference type="SUPFAM" id="SSF64005">
    <property type="entry name" value="Undecaprenyl diphosphate synthase"/>
    <property type="match status" value="1"/>
</dbReference>
<organism evidence="3">
    <name type="scientific">marine metagenome</name>
    <dbReference type="NCBI Taxonomy" id="408172"/>
    <lineage>
        <taxon>unclassified sequences</taxon>
        <taxon>metagenomes</taxon>
        <taxon>ecological metagenomes</taxon>
    </lineage>
</organism>
<dbReference type="PROSITE" id="PS01066">
    <property type="entry name" value="UPP_SYNTHASE"/>
    <property type="match status" value="1"/>
</dbReference>
<dbReference type="InterPro" id="IPR036424">
    <property type="entry name" value="UPP_synth-like_sf"/>
</dbReference>
<dbReference type="GO" id="GO:0016094">
    <property type="term" value="P:polyprenol biosynthetic process"/>
    <property type="evidence" value="ECO:0007669"/>
    <property type="project" value="TreeGrafter"/>
</dbReference>
<dbReference type="PANTHER" id="PTHR10291:SF0">
    <property type="entry name" value="DEHYDRODOLICHYL DIPHOSPHATE SYNTHASE 2"/>
    <property type="match status" value="1"/>
</dbReference>
<evidence type="ECO:0008006" key="4">
    <source>
        <dbReference type="Google" id="ProtNLM"/>
    </source>
</evidence>
<accession>A0A381N610</accession>
<gene>
    <name evidence="3" type="ORF">METZ01_LOCUS1897</name>
</gene>
<dbReference type="PANTHER" id="PTHR10291">
    <property type="entry name" value="DEHYDRODOLICHYL DIPHOSPHATE SYNTHASE FAMILY MEMBER"/>
    <property type="match status" value="1"/>
</dbReference>
<reference evidence="3" key="1">
    <citation type="submission" date="2018-05" db="EMBL/GenBank/DDBJ databases">
        <authorList>
            <person name="Lanie J.A."/>
            <person name="Ng W.-L."/>
            <person name="Kazmierczak K.M."/>
            <person name="Andrzejewski T.M."/>
            <person name="Davidsen T.M."/>
            <person name="Wayne K.J."/>
            <person name="Tettelin H."/>
            <person name="Glass J.I."/>
            <person name="Rusch D."/>
            <person name="Podicherti R."/>
            <person name="Tsui H.-C.T."/>
            <person name="Winkler M.E."/>
        </authorList>
    </citation>
    <scope>NUCLEOTIDE SEQUENCE</scope>
</reference>
<dbReference type="EMBL" id="UINC01000099">
    <property type="protein sequence ID" value="SUZ49043.1"/>
    <property type="molecule type" value="Genomic_DNA"/>
</dbReference>
<dbReference type="Gene3D" id="3.40.1180.10">
    <property type="entry name" value="Decaprenyl diphosphate synthase-like"/>
    <property type="match status" value="1"/>
</dbReference>
<dbReference type="NCBIfam" id="TIGR00055">
    <property type="entry name" value="uppS"/>
    <property type="match status" value="1"/>
</dbReference>
<dbReference type="InterPro" id="IPR001441">
    <property type="entry name" value="UPP_synth-like"/>
</dbReference>
<evidence type="ECO:0000256" key="1">
    <source>
        <dbReference type="ARBA" id="ARBA00001946"/>
    </source>
</evidence>
<dbReference type="CDD" id="cd00475">
    <property type="entry name" value="Cis_IPPS"/>
    <property type="match status" value="1"/>
</dbReference>
<comment type="cofactor">
    <cofactor evidence="1">
        <name>Mg(2+)</name>
        <dbReference type="ChEBI" id="CHEBI:18420"/>
    </cofactor>
</comment>
<name>A0A381N610_9ZZZZ</name>
<evidence type="ECO:0000256" key="2">
    <source>
        <dbReference type="ARBA" id="ARBA00022679"/>
    </source>
</evidence>